<keyword evidence="5 8" id="KW-0378">Hydrolase</keyword>
<sequence length="485" mass="56118">MYKKYWTVDKLDKLYKDWDPKVLDELKDKISKSDWRLGYHIQPETGLLSDPNGFSYFNNQWHLFYQAFPYGAVHGLKSWSHVVSDDLVHWENVHKPMVPDQYNDIKGCFSGSAYSTKDKLFLMYTGNVFKKNKYDESVRYAYQNGAWMDKNNNIKKLDKALIDGSPDGITGHFRDPQVIKHGKYYYAFLGARSVNDKGQFIVYRSTSLDNGWTYYKHLDVGAYNDERLGYMAECPNIGFIDGKLILVFCPQGADHSKFRYSNFYPTAYIIADALDWDNMKLINPSKMQQLDEGFDFYATQLLQDPNGRLLEVAWIGVPDTDYLSPGEGWVGSLSMIRELSVKDNKLFQKPVDENNQLISSEIPVNDGMNICKQSVIKFNCNSDGLCKIFLKSDNSYLKVYLDNDRSCVKIIRKNWGEQETSRECPLDINNFDTCYLYLDNTVFELFINNGMKTMTGNFYHDGLNINLHFNNLSSIKINKMISINN</sequence>
<evidence type="ECO:0000256" key="4">
    <source>
        <dbReference type="ARBA" id="ARBA00019623"/>
    </source>
</evidence>
<keyword evidence="8" id="KW-0119">Carbohydrate metabolism</keyword>
<comment type="function">
    <text evidence="8">Enables the bacterium to metabolize sucrose as a sole carbon source.</text>
</comment>
<evidence type="ECO:0000313" key="10">
    <source>
        <dbReference type="EMBL" id="UQS84871.1"/>
    </source>
</evidence>
<dbReference type="InterPro" id="IPR006232">
    <property type="entry name" value="Suc6P_hydrolase"/>
</dbReference>
<dbReference type="Pfam" id="PF00251">
    <property type="entry name" value="Glyco_hydro_32N"/>
    <property type="match status" value="1"/>
</dbReference>
<feature type="domain" description="Glycosyl hydrolase family 32 N-terminal" evidence="9">
    <location>
        <begin position="40"/>
        <end position="350"/>
    </location>
</feature>
<proteinExistence type="inferred from homology"/>
<dbReference type="SUPFAM" id="SSF75005">
    <property type="entry name" value="Arabinanase/levansucrase/invertase"/>
    <property type="match status" value="1"/>
</dbReference>
<evidence type="ECO:0000259" key="9">
    <source>
        <dbReference type="Pfam" id="PF00251"/>
    </source>
</evidence>
<evidence type="ECO:0000256" key="8">
    <source>
        <dbReference type="RuleBase" id="RU365015"/>
    </source>
</evidence>
<dbReference type="SMART" id="SM00640">
    <property type="entry name" value="Glyco_32"/>
    <property type="match status" value="1"/>
</dbReference>
<dbReference type="NCBIfam" id="TIGR01322">
    <property type="entry name" value="scrB_fam"/>
    <property type="match status" value="1"/>
</dbReference>
<dbReference type="Gene3D" id="2.60.120.560">
    <property type="entry name" value="Exo-inulinase, domain 1"/>
    <property type="match status" value="1"/>
</dbReference>
<comment type="similarity">
    <text evidence="2 8">Belongs to the glycosyl hydrolase 32 family.</text>
</comment>
<keyword evidence="11" id="KW-1185">Reference proteome</keyword>
<dbReference type="SUPFAM" id="SSF49899">
    <property type="entry name" value="Concanavalin A-like lectins/glucanases"/>
    <property type="match status" value="1"/>
</dbReference>
<comment type="subcellular location">
    <subcellularLocation>
        <location evidence="8">Cytoplasm</location>
    </subcellularLocation>
</comment>
<accession>A0ABY4PHD3</accession>
<dbReference type="Proteomes" id="UP000831859">
    <property type="component" value="Chromosome"/>
</dbReference>
<dbReference type="InterPro" id="IPR013320">
    <property type="entry name" value="ConA-like_dom_sf"/>
</dbReference>
<organism evidence="10 11">
    <name type="scientific">Apilactobacillus apisilvae</name>
    <dbReference type="NCBI Taxonomy" id="2923364"/>
    <lineage>
        <taxon>Bacteria</taxon>
        <taxon>Bacillati</taxon>
        <taxon>Bacillota</taxon>
        <taxon>Bacilli</taxon>
        <taxon>Lactobacillales</taxon>
        <taxon>Lactobacillaceae</taxon>
        <taxon>Apilactobacillus</taxon>
    </lineage>
</organism>
<evidence type="ECO:0000256" key="2">
    <source>
        <dbReference type="ARBA" id="ARBA00009902"/>
    </source>
</evidence>
<evidence type="ECO:0000256" key="6">
    <source>
        <dbReference type="ARBA" id="ARBA00023295"/>
    </source>
</evidence>
<evidence type="ECO:0000256" key="3">
    <source>
        <dbReference type="ARBA" id="ARBA00012758"/>
    </source>
</evidence>
<dbReference type="EMBL" id="CP093362">
    <property type="protein sequence ID" value="UQS84871.1"/>
    <property type="molecule type" value="Genomic_DNA"/>
</dbReference>
<gene>
    <name evidence="10" type="ORF">MOO46_06415</name>
</gene>
<name>A0ABY4PHD3_9LACO</name>
<dbReference type="InterPro" id="IPR051214">
    <property type="entry name" value="GH32_Enzymes"/>
</dbReference>
<dbReference type="InterPro" id="IPR023296">
    <property type="entry name" value="Glyco_hydro_beta-prop_sf"/>
</dbReference>
<comment type="catalytic activity">
    <reaction evidence="8">
        <text>Hydrolysis of terminal non-reducing beta-D-fructofuranoside residues in beta-D-fructofuranosides.</text>
        <dbReference type="EC" id="3.2.1.26"/>
    </reaction>
</comment>
<evidence type="ECO:0000313" key="11">
    <source>
        <dbReference type="Proteomes" id="UP000831859"/>
    </source>
</evidence>
<dbReference type="InterPro" id="IPR013148">
    <property type="entry name" value="Glyco_hydro_32_N"/>
</dbReference>
<dbReference type="CDD" id="cd18623">
    <property type="entry name" value="GH32_ScrB-like"/>
    <property type="match status" value="1"/>
</dbReference>
<reference evidence="10 11" key="1">
    <citation type="journal article" date="2022" name="Int. J. Syst. Evol. Microbiol.">
        <title>Apilactobacillus apisilvae sp. nov., Nicolia spurrieriana gen. nov. sp. nov., Bombilactobacillus folatiphilus sp. nov. and Bombilactobacillus thymidiniphilus sp. nov., four new lactic acid bacterial isolates from stingless bees Tetragonula carbonaria and Austroplebeia australis.</title>
        <authorList>
            <person name="Oliphant S.A."/>
            <person name="Watson-Haigh N.S."/>
            <person name="Sumby K.M."/>
            <person name="Gardner J."/>
            <person name="Groom S."/>
            <person name="Jiranek V."/>
        </authorList>
    </citation>
    <scope>NUCLEOTIDE SEQUENCE [LARGE SCALE GENOMIC DNA]</scope>
    <source>
        <strain evidence="10 11">SG5_A10</strain>
    </source>
</reference>
<dbReference type="RefSeq" id="WP_249510852.1">
    <property type="nucleotide sequence ID" value="NZ_CP093362.1"/>
</dbReference>
<protein>
    <recommendedName>
        <fullName evidence="4 8">Sucrose-6-phosphate hydrolase</fullName>
        <ecNumber evidence="3 8">3.2.1.26</ecNumber>
    </recommendedName>
    <alternativeName>
        <fullName evidence="7 8">Invertase</fullName>
    </alternativeName>
</protein>
<dbReference type="EC" id="3.2.1.26" evidence="3 8"/>
<keyword evidence="6 8" id="KW-0326">Glycosidase</keyword>
<comment type="pathway">
    <text evidence="1 8">Glycan biosynthesis; sucrose metabolism.</text>
</comment>
<evidence type="ECO:0000256" key="7">
    <source>
        <dbReference type="ARBA" id="ARBA00033367"/>
    </source>
</evidence>
<evidence type="ECO:0000256" key="5">
    <source>
        <dbReference type="ARBA" id="ARBA00022801"/>
    </source>
</evidence>
<dbReference type="PANTHER" id="PTHR43101:SF1">
    <property type="entry name" value="BETA-FRUCTOSIDASE"/>
    <property type="match status" value="1"/>
</dbReference>
<dbReference type="PANTHER" id="PTHR43101">
    <property type="entry name" value="BETA-FRUCTOSIDASE"/>
    <property type="match status" value="1"/>
</dbReference>
<evidence type="ECO:0000256" key="1">
    <source>
        <dbReference type="ARBA" id="ARBA00004914"/>
    </source>
</evidence>
<keyword evidence="8" id="KW-0963">Cytoplasm</keyword>
<dbReference type="Gene3D" id="2.115.10.20">
    <property type="entry name" value="Glycosyl hydrolase domain, family 43"/>
    <property type="match status" value="1"/>
</dbReference>
<dbReference type="InterPro" id="IPR001362">
    <property type="entry name" value="Glyco_hydro_32"/>
</dbReference>
<dbReference type="GO" id="GO:0004564">
    <property type="term" value="F:beta-fructofuranosidase activity"/>
    <property type="evidence" value="ECO:0007669"/>
    <property type="project" value="UniProtKB-EC"/>
</dbReference>